<evidence type="ECO:0000259" key="1">
    <source>
        <dbReference type="PROSITE" id="PS50181"/>
    </source>
</evidence>
<dbReference type="AlphaFoldDB" id="A0AA38XF34"/>
<sequence>MAPTQSPPSNQISSLPQELQLHIAQYLDCSDVCHVGAASRSLRDTFPDPLRQLNDELSRAWIEIHRVFGDRYYVTSAMQLFPYTVDNKTIQQRVHEHAVACGYSRLVVRWLEQPQYLKLACSKCKLLKPSADFPHASLILLYPFSHCVASSRLKYVQILGAIECGECLAERHPTLYHILGSHQERSKIIKCHNCHVVKRSATDVPARQFSSGLCKECFEEINADWFRYKTFLRECLTNMEQYELGGFKGMRDWSGFPACPVSTDYIESLATGKKKPLPHYLEWAFPPLPPLPADWLNEEFGGMTLSTMHNHR</sequence>
<dbReference type="EMBL" id="JAPDRK010000005">
    <property type="protein sequence ID" value="KAJ9612269.1"/>
    <property type="molecule type" value="Genomic_DNA"/>
</dbReference>
<proteinExistence type="predicted"/>
<keyword evidence="3" id="KW-1185">Reference proteome</keyword>
<dbReference type="InterPro" id="IPR036047">
    <property type="entry name" value="F-box-like_dom_sf"/>
</dbReference>
<dbReference type="Proteomes" id="UP001172673">
    <property type="component" value="Unassembled WGS sequence"/>
</dbReference>
<accession>A0AA38XF34</accession>
<name>A0AA38XF34_9EURO</name>
<evidence type="ECO:0000313" key="3">
    <source>
        <dbReference type="Proteomes" id="UP001172673"/>
    </source>
</evidence>
<dbReference type="InterPro" id="IPR001810">
    <property type="entry name" value="F-box_dom"/>
</dbReference>
<dbReference type="PROSITE" id="PS50181">
    <property type="entry name" value="FBOX"/>
    <property type="match status" value="1"/>
</dbReference>
<comment type="caution">
    <text evidence="2">The sequence shown here is derived from an EMBL/GenBank/DDBJ whole genome shotgun (WGS) entry which is preliminary data.</text>
</comment>
<dbReference type="CDD" id="cd09917">
    <property type="entry name" value="F-box_SF"/>
    <property type="match status" value="1"/>
</dbReference>
<reference evidence="2" key="1">
    <citation type="submission" date="2022-10" db="EMBL/GenBank/DDBJ databases">
        <title>Culturing micro-colonial fungi from biological soil crusts in the Mojave desert and describing Neophaeococcomyces mojavensis, and introducing the new genera and species Taxawa tesnikishii.</title>
        <authorList>
            <person name="Kurbessoian T."/>
            <person name="Stajich J.E."/>
        </authorList>
    </citation>
    <scope>NUCLEOTIDE SEQUENCE</scope>
    <source>
        <strain evidence="2">TK_41</strain>
    </source>
</reference>
<gene>
    <name evidence="2" type="ORF">H2200_003866</name>
</gene>
<feature type="domain" description="F-box" evidence="1">
    <location>
        <begin position="9"/>
        <end position="64"/>
    </location>
</feature>
<dbReference type="Gene3D" id="1.20.1280.50">
    <property type="match status" value="1"/>
</dbReference>
<dbReference type="SUPFAM" id="SSF81383">
    <property type="entry name" value="F-box domain"/>
    <property type="match status" value="1"/>
</dbReference>
<protein>
    <recommendedName>
        <fullName evidence="1">F-box domain-containing protein</fullName>
    </recommendedName>
</protein>
<organism evidence="2 3">
    <name type="scientific">Cladophialophora chaetospira</name>
    <dbReference type="NCBI Taxonomy" id="386627"/>
    <lineage>
        <taxon>Eukaryota</taxon>
        <taxon>Fungi</taxon>
        <taxon>Dikarya</taxon>
        <taxon>Ascomycota</taxon>
        <taxon>Pezizomycotina</taxon>
        <taxon>Eurotiomycetes</taxon>
        <taxon>Chaetothyriomycetidae</taxon>
        <taxon>Chaetothyriales</taxon>
        <taxon>Herpotrichiellaceae</taxon>
        <taxon>Cladophialophora</taxon>
    </lineage>
</organism>
<evidence type="ECO:0000313" key="2">
    <source>
        <dbReference type="EMBL" id="KAJ9612269.1"/>
    </source>
</evidence>
<dbReference type="Pfam" id="PF12937">
    <property type="entry name" value="F-box-like"/>
    <property type="match status" value="1"/>
</dbReference>